<evidence type="ECO:0000313" key="6">
    <source>
        <dbReference type="Proteomes" id="UP000254945"/>
    </source>
</evidence>
<keyword evidence="3" id="KW-0804">Transcription</keyword>
<evidence type="ECO:0000259" key="4">
    <source>
        <dbReference type="PROSITE" id="PS50995"/>
    </source>
</evidence>
<dbReference type="InterPro" id="IPR036388">
    <property type="entry name" value="WH-like_DNA-bd_sf"/>
</dbReference>
<proteinExistence type="predicted"/>
<protein>
    <submittedName>
        <fullName evidence="5">Transcriptional regulator</fullName>
    </submittedName>
</protein>
<evidence type="ECO:0000256" key="3">
    <source>
        <dbReference type="ARBA" id="ARBA00023163"/>
    </source>
</evidence>
<accession>A0A378W2X5</accession>
<dbReference type="PANTHER" id="PTHR33164:SF64">
    <property type="entry name" value="TRANSCRIPTIONAL REGULATOR SLYA"/>
    <property type="match status" value="1"/>
</dbReference>
<dbReference type="GO" id="GO:0003700">
    <property type="term" value="F:DNA-binding transcription factor activity"/>
    <property type="evidence" value="ECO:0007669"/>
    <property type="project" value="InterPro"/>
</dbReference>
<dbReference type="PROSITE" id="PS50995">
    <property type="entry name" value="HTH_MARR_2"/>
    <property type="match status" value="1"/>
</dbReference>
<evidence type="ECO:0000256" key="2">
    <source>
        <dbReference type="ARBA" id="ARBA00023125"/>
    </source>
</evidence>
<evidence type="ECO:0000256" key="1">
    <source>
        <dbReference type="ARBA" id="ARBA00023015"/>
    </source>
</evidence>
<dbReference type="Gene3D" id="1.10.10.10">
    <property type="entry name" value="Winged helix-like DNA-binding domain superfamily/Winged helix DNA-binding domain"/>
    <property type="match status" value="1"/>
</dbReference>
<dbReference type="SMART" id="SM00347">
    <property type="entry name" value="HTH_MARR"/>
    <property type="match status" value="1"/>
</dbReference>
<keyword evidence="2" id="KW-0238">DNA-binding</keyword>
<dbReference type="Proteomes" id="UP000254945">
    <property type="component" value="Unassembled WGS sequence"/>
</dbReference>
<dbReference type="GO" id="GO:0006950">
    <property type="term" value="P:response to stress"/>
    <property type="evidence" value="ECO:0007669"/>
    <property type="project" value="TreeGrafter"/>
</dbReference>
<feature type="domain" description="HTH marR-type" evidence="4">
    <location>
        <begin position="16"/>
        <end position="151"/>
    </location>
</feature>
<dbReference type="GO" id="GO:0003677">
    <property type="term" value="F:DNA binding"/>
    <property type="evidence" value="ECO:0007669"/>
    <property type="project" value="UniProtKB-KW"/>
</dbReference>
<dbReference type="EMBL" id="UGQQ01000002">
    <property type="protein sequence ID" value="SUA27437.1"/>
    <property type="molecule type" value="Genomic_DNA"/>
</dbReference>
<dbReference type="Pfam" id="PF01047">
    <property type="entry name" value="MarR"/>
    <property type="match status" value="1"/>
</dbReference>
<dbReference type="SUPFAM" id="SSF46785">
    <property type="entry name" value="Winged helix' DNA-binding domain"/>
    <property type="match status" value="1"/>
</dbReference>
<dbReference type="RefSeq" id="WP_051752301.1">
    <property type="nucleotide sequence ID" value="NZ_CP081000.1"/>
</dbReference>
<dbReference type="InterPro" id="IPR039422">
    <property type="entry name" value="MarR/SlyA-like"/>
</dbReference>
<dbReference type="InterPro" id="IPR036390">
    <property type="entry name" value="WH_DNA-bd_sf"/>
</dbReference>
<dbReference type="AlphaFoldDB" id="A0A378W2X5"/>
<name>A0A378W2X5_9MYCO</name>
<sequence>MSDAAIAPTGDSTAHPDDVAERLQRVLLRLWARQRQCEVNEGGGAVTVLQVGYLSALSVLGPTRASDLAEALGVTPAATTVAVQRLTRFGLVARSSRASDHREVHLEITERGREECELSISKREKKTRAALSELSFQDREALRRAMPVLRDIFS</sequence>
<dbReference type="InterPro" id="IPR000835">
    <property type="entry name" value="HTH_MarR-typ"/>
</dbReference>
<keyword evidence="1" id="KW-0805">Transcription regulation</keyword>
<evidence type="ECO:0000313" key="5">
    <source>
        <dbReference type="EMBL" id="SUA27437.1"/>
    </source>
</evidence>
<gene>
    <name evidence="5" type="ORF">NCTC4524_03408</name>
</gene>
<organism evidence="5 6">
    <name type="scientific">Mycolicibacterium senegalense</name>
    <dbReference type="NCBI Taxonomy" id="1796"/>
    <lineage>
        <taxon>Bacteria</taxon>
        <taxon>Bacillati</taxon>
        <taxon>Actinomycetota</taxon>
        <taxon>Actinomycetes</taxon>
        <taxon>Mycobacteriales</taxon>
        <taxon>Mycobacteriaceae</taxon>
        <taxon>Mycolicibacterium</taxon>
    </lineage>
</organism>
<dbReference type="PANTHER" id="PTHR33164">
    <property type="entry name" value="TRANSCRIPTIONAL REGULATOR, MARR FAMILY"/>
    <property type="match status" value="1"/>
</dbReference>
<reference evidence="5 6" key="1">
    <citation type="submission" date="2018-06" db="EMBL/GenBank/DDBJ databases">
        <authorList>
            <consortium name="Pathogen Informatics"/>
            <person name="Doyle S."/>
        </authorList>
    </citation>
    <scope>NUCLEOTIDE SEQUENCE [LARGE SCALE GENOMIC DNA]</scope>
    <source>
        <strain evidence="5 6">NCTC4524</strain>
    </source>
</reference>